<sequence length="70" mass="7612">MTSLNEEPFETSCTNPGRDDDWTCPGCYHDLGDVGEGRHACPECGRDIDCAIDTQPVCVARLADHEEDAA</sequence>
<name>A0ABX9DBR5_9RHOB</name>
<dbReference type="EMBL" id="MUAV01000031">
    <property type="protein sequence ID" value="RAP39767.1"/>
    <property type="molecule type" value="Genomic_DNA"/>
</dbReference>
<dbReference type="RefSeq" id="WP_112317226.1">
    <property type="nucleotide sequence ID" value="NZ_MUAV01000031.1"/>
</dbReference>
<gene>
    <name evidence="1" type="ORF">BYZ73_18585</name>
</gene>
<protein>
    <submittedName>
        <fullName evidence="1">Uncharacterized protein</fullName>
    </submittedName>
</protein>
<proteinExistence type="predicted"/>
<evidence type="ECO:0000313" key="1">
    <source>
        <dbReference type="EMBL" id="RAP39767.1"/>
    </source>
</evidence>
<accession>A0ABX9DBR5</accession>
<dbReference type="Proteomes" id="UP000248659">
    <property type="component" value="Unassembled WGS sequence"/>
</dbReference>
<reference evidence="1 2" key="1">
    <citation type="submission" date="2017-01" db="EMBL/GenBank/DDBJ databases">
        <title>Genome sequence of Rhodovulum viride JA756.</title>
        <authorList>
            <person name="Lakshmi K.V."/>
            <person name="Tushar L.D."/>
            <person name="Sasikala C."/>
            <person name="Venkataramana C."/>
        </authorList>
    </citation>
    <scope>NUCLEOTIDE SEQUENCE [LARGE SCALE GENOMIC DNA]</scope>
    <source>
        <strain evidence="1 2">JA756</strain>
    </source>
</reference>
<keyword evidence="2" id="KW-1185">Reference proteome</keyword>
<comment type="caution">
    <text evidence="1">The sequence shown here is derived from an EMBL/GenBank/DDBJ whole genome shotgun (WGS) entry which is preliminary data.</text>
</comment>
<evidence type="ECO:0000313" key="2">
    <source>
        <dbReference type="Proteomes" id="UP000248659"/>
    </source>
</evidence>
<organism evidence="1 2">
    <name type="scientific">Rhodovulum viride</name>
    <dbReference type="NCBI Taxonomy" id="1231134"/>
    <lineage>
        <taxon>Bacteria</taxon>
        <taxon>Pseudomonadati</taxon>
        <taxon>Pseudomonadota</taxon>
        <taxon>Alphaproteobacteria</taxon>
        <taxon>Rhodobacterales</taxon>
        <taxon>Paracoccaceae</taxon>
        <taxon>Rhodovulum</taxon>
    </lineage>
</organism>